<name>A0A0A9F8C4_ARUDO</name>
<dbReference type="EMBL" id="GBRH01193393">
    <property type="protein sequence ID" value="JAE04503.1"/>
    <property type="molecule type" value="Transcribed_RNA"/>
</dbReference>
<dbReference type="AlphaFoldDB" id="A0A0A9F8C4"/>
<feature type="compositionally biased region" description="Low complexity" evidence="1">
    <location>
        <begin position="97"/>
        <end position="110"/>
    </location>
</feature>
<reference evidence="2" key="2">
    <citation type="journal article" date="2015" name="Data Brief">
        <title>Shoot transcriptome of the giant reed, Arundo donax.</title>
        <authorList>
            <person name="Barrero R.A."/>
            <person name="Guerrero F.D."/>
            <person name="Moolhuijzen P."/>
            <person name="Goolsby J.A."/>
            <person name="Tidwell J."/>
            <person name="Bellgard S.E."/>
            <person name="Bellgard M.I."/>
        </authorList>
    </citation>
    <scope>NUCLEOTIDE SEQUENCE</scope>
    <source>
        <tissue evidence="2">Shoot tissue taken approximately 20 cm above the soil surface</tissue>
    </source>
</reference>
<organism evidence="2">
    <name type="scientific">Arundo donax</name>
    <name type="common">Giant reed</name>
    <name type="synonym">Donax arundinaceus</name>
    <dbReference type="NCBI Taxonomy" id="35708"/>
    <lineage>
        <taxon>Eukaryota</taxon>
        <taxon>Viridiplantae</taxon>
        <taxon>Streptophyta</taxon>
        <taxon>Embryophyta</taxon>
        <taxon>Tracheophyta</taxon>
        <taxon>Spermatophyta</taxon>
        <taxon>Magnoliopsida</taxon>
        <taxon>Liliopsida</taxon>
        <taxon>Poales</taxon>
        <taxon>Poaceae</taxon>
        <taxon>PACMAD clade</taxon>
        <taxon>Arundinoideae</taxon>
        <taxon>Arundineae</taxon>
        <taxon>Arundo</taxon>
    </lineage>
</organism>
<reference evidence="2" key="1">
    <citation type="submission" date="2014-09" db="EMBL/GenBank/DDBJ databases">
        <authorList>
            <person name="Magalhaes I.L.F."/>
            <person name="Oliveira U."/>
            <person name="Santos F.R."/>
            <person name="Vidigal T.H.D.A."/>
            <person name="Brescovit A.D."/>
            <person name="Santos A.J."/>
        </authorList>
    </citation>
    <scope>NUCLEOTIDE SEQUENCE</scope>
    <source>
        <tissue evidence="2">Shoot tissue taken approximately 20 cm above the soil surface</tissue>
    </source>
</reference>
<accession>A0A0A9F8C4</accession>
<proteinExistence type="predicted"/>
<dbReference type="SUPFAM" id="SSF53756">
    <property type="entry name" value="UDP-Glycosyltransferase/glycogen phosphorylase"/>
    <property type="match status" value="1"/>
</dbReference>
<protein>
    <submittedName>
        <fullName evidence="2">Uncharacterized protein</fullName>
    </submittedName>
</protein>
<evidence type="ECO:0000256" key="1">
    <source>
        <dbReference type="SAM" id="MobiDB-lite"/>
    </source>
</evidence>
<sequence length="118" mass="12801">MESPDPVQVQHFLFVTCPLHGHINPVRRLAARVAAANPSARVTFSTAVSGHRLMFPSLASPNEEVADGLLHAPYSDGFDEGFNPAVHDARSYRTRARATSAARRSPASWRASRRGVAP</sequence>
<feature type="region of interest" description="Disordered" evidence="1">
    <location>
        <begin position="93"/>
        <end position="118"/>
    </location>
</feature>
<evidence type="ECO:0000313" key="2">
    <source>
        <dbReference type="EMBL" id="JAE04503.1"/>
    </source>
</evidence>
<dbReference type="Gene3D" id="3.40.50.2000">
    <property type="entry name" value="Glycogen Phosphorylase B"/>
    <property type="match status" value="1"/>
</dbReference>